<dbReference type="GO" id="GO:0004061">
    <property type="term" value="F:arylformamidase activity"/>
    <property type="evidence" value="ECO:0007669"/>
    <property type="project" value="InterPro"/>
</dbReference>
<evidence type="ECO:0000313" key="3">
    <source>
        <dbReference type="EMBL" id="KIH94369.1"/>
    </source>
</evidence>
<dbReference type="RefSeq" id="XP_040622379.1">
    <property type="nucleotide sequence ID" value="XM_040764315.1"/>
</dbReference>
<evidence type="ECO:0000256" key="1">
    <source>
        <dbReference type="ARBA" id="ARBA00007865"/>
    </source>
</evidence>
<proteinExistence type="inferred from homology"/>
<dbReference type="OrthoDB" id="5396at2759"/>
<comment type="caution">
    <text evidence="3">The sequence shown here is derived from an EMBL/GenBank/DDBJ whole genome shotgun (WGS) entry which is preliminary data.</text>
</comment>
<dbReference type="GeneID" id="63679236"/>
<dbReference type="InterPro" id="IPR037175">
    <property type="entry name" value="KFase_sf"/>
</dbReference>
<sequence>MASSTLVDTPVPERPPFDSLPLDPSGPPGNAWGLYGDDDHLGALNMLTPAVVAAAARQEIQTGERVSLDWSLNKPSHPSFGRPPFEWKRIVKKDAHGRDRTVNDDYVAFNTQGSSQWDGFRHYGYQQAKRFYGNVTMDELEGRPDVIGIDAWVDKGGIVGRGVLLDYAGYCKAHSIDAPPYESTAFTAEDLDKVIAWQKGPELQSGDILFIRSGSTEAYEAMTTQEQQAIPKRPATNFIGLAATKSSLRWLWEHNFAAVAGDASSFEQAPLAGPHVVPGHTELSAEDEEKMKGGGLIHQWVLAGWGVPIGEMFDLEALARKCAERQRWSFFVSSVPLKVPGGVASPPNAIAIF</sequence>
<dbReference type="InterPro" id="IPR007325">
    <property type="entry name" value="KFase/CYL"/>
</dbReference>
<evidence type="ECO:0000256" key="2">
    <source>
        <dbReference type="SAM" id="MobiDB-lite"/>
    </source>
</evidence>
<evidence type="ECO:0000313" key="4">
    <source>
        <dbReference type="Proteomes" id="UP000031575"/>
    </source>
</evidence>
<reference evidence="3 4" key="1">
    <citation type="journal article" date="2014" name="BMC Genomics">
        <title>Comparative genomics of the major fungal agents of human and animal Sporotrichosis: Sporothrix schenckii and Sporothrix brasiliensis.</title>
        <authorList>
            <person name="Teixeira M.M."/>
            <person name="de Almeida L.G."/>
            <person name="Kubitschek-Barreira P."/>
            <person name="Alves F.L."/>
            <person name="Kioshima E.S."/>
            <person name="Abadio A.K."/>
            <person name="Fernandes L."/>
            <person name="Derengowski L.S."/>
            <person name="Ferreira K.S."/>
            <person name="Souza R.C."/>
            <person name="Ruiz J.C."/>
            <person name="de Andrade N.C."/>
            <person name="Paes H.C."/>
            <person name="Nicola A.M."/>
            <person name="Albuquerque P."/>
            <person name="Gerber A.L."/>
            <person name="Martins V.P."/>
            <person name="Peconick L.D."/>
            <person name="Neto A.V."/>
            <person name="Chaucanez C.B."/>
            <person name="Silva P.A."/>
            <person name="Cunha O.L."/>
            <person name="de Oliveira F.F."/>
            <person name="dos Santos T.C."/>
            <person name="Barros A.L."/>
            <person name="Soares M.A."/>
            <person name="de Oliveira L.M."/>
            <person name="Marini M.M."/>
            <person name="Villalobos-Duno H."/>
            <person name="Cunha M.M."/>
            <person name="de Hoog S."/>
            <person name="da Silveira J.F."/>
            <person name="Henrissat B."/>
            <person name="Nino-Vega G.A."/>
            <person name="Cisalpino P.S."/>
            <person name="Mora-Montes H.M."/>
            <person name="Almeida S.R."/>
            <person name="Stajich J.E."/>
            <person name="Lopes-Bezerra L.M."/>
            <person name="Vasconcelos A.T."/>
            <person name="Felipe M.S."/>
        </authorList>
    </citation>
    <scope>NUCLEOTIDE SEQUENCE [LARGE SCALE GENOMIC DNA]</scope>
    <source>
        <strain evidence="3 4">5110</strain>
    </source>
</reference>
<keyword evidence="4" id="KW-1185">Reference proteome</keyword>
<feature type="region of interest" description="Disordered" evidence="2">
    <location>
        <begin position="1"/>
        <end position="32"/>
    </location>
</feature>
<dbReference type="GO" id="GO:0019441">
    <property type="term" value="P:L-tryptophan catabolic process to kynurenine"/>
    <property type="evidence" value="ECO:0007669"/>
    <property type="project" value="InterPro"/>
</dbReference>
<protein>
    <recommendedName>
        <fullName evidence="5">Cyclase</fullName>
    </recommendedName>
</protein>
<dbReference type="Gene3D" id="3.50.30.50">
    <property type="entry name" value="Putative cyclase"/>
    <property type="match status" value="1"/>
</dbReference>
<dbReference type="HOGENOM" id="CLU_030671_1_0_1"/>
<name>A0A0C2F626_9PEZI</name>
<gene>
    <name evidence="3" type="ORF">SPBR_06053</name>
</gene>
<dbReference type="PANTHER" id="PTHR34861:SF11">
    <property type="entry name" value="CYCLASE"/>
    <property type="match status" value="1"/>
</dbReference>
<evidence type="ECO:0008006" key="5">
    <source>
        <dbReference type="Google" id="ProtNLM"/>
    </source>
</evidence>
<dbReference type="AlphaFoldDB" id="A0A0C2F626"/>
<dbReference type="SUPFAM" id="SSF102198">
    <property type="entry name" value="Putative cyclase"/>
    <property type="match status" value="1"/>
</dbReference>
<organism evidence="3 4">
    <name type="scientific">Sporothrix brasiliensis 5110</name>
    <dbReference type="NCBI Taxonomy" id="1398154"/>
    <lineage>
        <taxon>Eukaryota</taxon>
        <taxon>Fungi</taxon>
        <taxon>Dikarya</taxon>
        <taxon>Ascomycota</taxon>
        <taxon>Pezizomycotina</taxon>
        <taxon>Sordariomycetes</taxon>
        <taxon>Sordariomycetidae</taxon>
        <taxon>Ophiostomatales</taxon>
        <taxon>Ophiostomataceae</taxon>
        <taxon>Sporothrix</taxon>
    </lineage>
</organism>
<dbReference type="Pfam" id="PF04199">
    <property type="entry name" value="Cyclase"/>
    <property type="match status" value="1"/>
</dbReference>
<dbReference type="PANTHER" id="PTHR34861">
    <property type="match status" value="1"/>
</dbReference>
<accession>A0A0C2F626</accession>
<dbReference type="EMBL" id="AWTV01000004">
    <property type="protein sequence ID" value="KIH94369.1"/>
    <property type="molecule type" value="Genomic_DNA"/>
</dbReference>
<dbReference type="Proteomes" id="UP000031575">
    <property type="component" value="Unassembled WGS sequence"/>
</dbReference>
<dbReference type="VEuPathDB" id="FungiDB:SPBR_06053"/>
<comment type="similarity">
    <text evidence="1">Belongs to the Cyclase 1 superfamily.</text>
</comment>